<evidence type="ECO:0000313" key="2">
    <source>
        <dbReference type="EMBL" id="MBL6081874.1"/>
    </source>
</evidence>
<sequence>MNVPVFLPGGQPYGLLEVDSREPRDFSEGDTEFLRTYATTLGPVIDRLYRARRLQAAQERFRLVVENALDYVIFVTNAEDRITDWFPGAEAVFGWTAEEVVGQPSSLIFTPEDRANHVDEDEIETARREGTAPNRRWHLRKDTTRVYIDGIVKSLHGVDGEVGGHLKIGQDVSERRKTDEALRESEARFRRMTDSAPALIWVTDAEGEVTFANMHYDHTFGRPAAQMQGRGWEEIVLPEDLDQHYAAFLEAFQARALQSRDARARQDGPGALAALRGRAADGRCRQFPRLHRLQRGHHRGPARGW</sequence>
<feature type="domain" description="PAS" evidence="1">
    <location>
        <begin position="57"/>
        <end position="130"/>
    </location>
</feature>
<reference evidence="2 3" key="1">
    <citation type="submission" date="2021-01" db="EMBL/GenBank/DDBJ databases">
        <title>Belnapia mucosa sp. nov. and Belnapia arida sp. nov., isolated from the Tabernas Desert (Almeria, Spain).</title>
        <authorList>
            <person name="Molina-Menor E."/>
            <person name="Vidal-Verdu A."/>
            <person name="Calonge A."/>
            <person name="Satari L."/>
            <person name="Pereto J."/>
            <person name="Porcar M."/>
        </authorList>
    </citation>
    <scope>NUCLEOTIDE SEQUENCE [LARGE SCALE GENOMIC DNA]</scope>
    <source>
        <strain evidence="2 3">T18</strain>
    </source>
</reference>
<gene>
    <name evidence="2" type="ORF">JMJ56_28210</name>
</gene>
<dbReference type="SMART" id="SM00091">
    <property type="entry name" value="PAS"/>
    <property type="match status" value="2"/>
</dbReference>
<name>A0ABS1UB10_9PROT</name>
<protein>
    <submittedName>
        <fullName evidence="2">PAS domain S-box protein</fullName>
    </submittedName>
</protein>
<keyword evidence="3" id="KW-1185">Reference proteome</keyword>
<dbReference type="EMBL" id="JAETWB010000039">
    <property type="protein sequence ID" value="MBL6081874.1"/>
    <property type="molecule type" value="Genomic_DNA"/>
</dbReference>
<dbReference type="SUPFAM" id="SSF55785">
    <property type="entry name" value="PYP-like sensor domain (PAS domain)"/>
    <property type="match status" value="2"/>
</dbReference>
<dbReference type="SUPFAM" id="SSF55781">
    <property type="entry name" value="GAF domain-like"/>
    <property type="match status" value="1"/>
</dbReference>
<dbReference type="Pfam" id="PF00989">
    <property type="entry name" value="PAS"/>
    <property type="match status" value="1"/>
</dbReference>
<feature type="domain" description="PAS" evidence="1">
    <location>
        <begin position="185"/>
        <end position="255"/>
    </location>
</feature>
<dbReference type="InterPro" id="IPR000014">
    <property type="entry name" value="PAS"/>
</dbReference>
<dbReference type="CDD" id="cd00130">
    <property type="entry name" value="PAS"/>
    <property type="match status" value="2"/>
</dbReference>
<dbReference type="InterPro" id="IPR052155">
    <property type="entry name" value="Biofilm_reg_signaling"/>
</dbReference>
<dbReference type="NCBIfam" id="TIGR00229">
    <property type="entry name" value="sensory_box"/>
    <property type="match status" value="2"/>
</dbReference>
<dbReference type="InterPro" id="IPR013656">
    <property type="entry name" value="PAS_4"/>
</dbReference>
<dbReference type="Pfam" id="PF08448">
    <property type="entry name" value="PAS_4"/>
    <property type="match status" value="1"/>
</dbReference>
<proteinExistence type="predicted"/>
<dbReference type="InterPro" id="IPR035965">
    <property type="entry name" value="PAS-like_dom_sf"/>
</dbReference>
<accession>A0ABS1UB10</accession>
<comment type="caution">
    <text evidence="2">The sequence shown here is derived from an EMBL/GenBank/DDBJ whole genome shotgun (WGS) entry which is preliminary data.</text>
</comment>
<dbReference type="Gene3D" id="3.30.450.20">
    <property type="entry name" value="PAS domain"/>
    <property type="match status" value="2"/>
</dbReference>
<dbReference type="RefSeq" id="WP_202835086.1">
    <property type="nucleotide sequence ID" value="NZ_JAETWB010000039.1"/>
</dbReference>
<dbReference type="Proteomes" id="UP000660885">
    <property type="component" value="Unassembled WGS sequence"/>
</dbReference>
<dbReference type="PANTHER" id="PTHR44757">
    <property type="entry name" value="DIGUANYLATE CYCLASE DGCP"/>
    <property type="match status" value="1"/>
</dbReference>
<evidence type="ECO:0000259" key="1">
    <source>
        <dbReference type="PROSITE" id="PS50112"/>
    </source>
</evidence>
<dbReference type="Gene3D" id="3.30.450.40">
    <property type="match status" value="1"/>
</dbReference>
<dbReference type="PANTHER" id="PTHR44757:SF2">
    <property type="entry name" value="BIOFILM ARCHITECTURE MAINTENANCE PROTEIN MBAA"/>
    <property type="match status" value="1"/>
</dbReference>
<dbReference type="InterPro" id="IPR013767">
    <property type="entry name" value="PAS_fold"/>
</dbReference>
<evidence type="ECO:0000313" key="3">
    <source>
        <dbReference type="Proteomes" id="UP000660885"/>
    </source>
</evidence>
<organism evidence="2 3">
    <name type="scientific">Belnapia arida</name>
    <dbReference type="NCBI Taxonomy" id="2804533"/>
    <lineage>
        <taxon>Bacteria</taxon>
        <taxon>Pseudomonadati</taxon>
        <taxon>Pseudomonadota</taxon>
        <taxon>Alphaproteobacteria</taxon>
        <taxon>Acetobacterales</taxon>
        <taxon>Roseomonadaceae</taxon>
        <taxon>Belnapia</taxon>
    </lineage>
</organism>
<dbReference type="PROSITE" id="PS50112">
    <property type="entry name" value="PAS"/>
    <property type="match status" value="2"/>
</dbReference>
<dbReference type="InterPro" id="IPR029016">
    <property type="entry name" value="GAF-like_dom_sf"/>
</dbReference>